<dbReference type="InterPro" id="IPR006093">
    <property type="entry name" value="Oxy_OxRdtase_FAD_BS"/>
</dbReference>
<evidence type="ECO:0000259" key="6">
    <source>
        <dbReference type="PROSITE" id="PS51387"/>
    </source>
</evidence>
<dbReference type="InterPro" id="IPR036318">
    <property type="entry name" value="FAD-bd_PCMH-like_sf"/>
</dbReference>
<evidence type="ECO:0000313" key="8">
    <source>
        <dbReference type="Proteomes" id="UP000722485"/>
    </source>
</evidence>
<dbReference type="Pfam" id="PF01565">
    <property type="entry name" value="FAD_binding_4"/>
    <property type="match status" value="1"/>
</dbReference>
<dbReference type="InterPro" id="IPR007173">
    <property type="entry name" value="ALO_C"/>
</dbReference>
<evidence type="ECO:0000256" key="2">
    <source>
        <dbReference type="ARBA" id="ARBA00005466"/>
    </source>
</evidence>
<dbReference type="GO" id="GO:0003885">
    <property type="term" value="F:D-arabinono-1,4-lactone oxidase activity"/>
    <property type="evidence" value="ECO:0007669"/>
    <property type="project" value="UniProtKB-EC"/>
</dbReference>
<dbReference type="AlphaFoldDB" id="A0A9P5LAD4"/>
<organism evidence="7 8">
    <name type="scientific">Cylindrodendrum hubeiense</name>
    <dbReference type="NCBI Taxonomy" id="595255"/>
    <lineage>
        <taxon>Eukaryota</taxon>
        <taxon>Fungi</taxon>
        <taxon>Dikarya</taxon>
        <taxon>Ascomycota</taxon>
        <taxon>Pezizomycotina</taxon>
        <taxon>Sordariomycetes</taxon>
        <taxon>Hypocreomycetidae</taxon>
        <taxon>Hypocreales</taxon>
        <taxon>Nectriaceae</taxon>
        <taxon>Cylindrodendrum</taxon>
    </lineage>
</organism>
<evidence type="ECO:0000313" key="7">
    <source>
        <dbReference type="EMBL" id="KAF7553052.1"/>
    </source>
</evidence>
<gene>
    <name evidence="7" type="ORF">G7Z17_g3925</name>
</gene>
<dbReference type="GO" id="GO:0016020">
    <property type="term" value="C:membrane"/>
    <property type="evidence" value="ECO:0007669"/>
    <property type="project" value="InterPro"/>
</dbReference>
<accession>A0A9P5LAD4</accession>
<dbReference type="PANTHER" id="PTHR43762">
    <property type="entry name" value="L-GULONOLACTONE OXIDASE"/>
    <property type="match status" value="1"/>
</dbReference>
<dbReference type="EMBL" id="JAANBB010000051">
    <property type="protein sequence ID" value="KAF7553052.1"/>
    <property type="molecule type" value="Genomic_DNA"/>
</dbReference>
<dbReference type="EC" id="1.1.3.37" evidence="3"/>
<comment type="pathway">
    <text evidence="1">Cofactor biosynthesis; D-erythroascorbate biosynthesis; dehydro-D-arabinono-1,4-lactone from D-arabinose: step 2/2.</text>
</comment>
<feature type="domain" description="FAD-binding PCMH-type" evidence="6">
    <location>
        <begin position="66"/>
        <end position="265"/>
    </location>
</feature>
<protein>
    <recommendedName>
        <fullName evidence="3">D-arabinono-1,4-lactone oxidase</fullName>
        <ecNumber evidence="3">1.1.3.37</ecNumber>
    </recommendedName>
    <alternativeName>
        <fullName evidence="5">L-galactono-gamma-lactone oxidase</fullName>
    </alternativeName>
</protein>
<dbReference type="PROSITE" id="PS00862">
    <property type="entry name" value="OX2_COVAL_FAD"/>
    <property type="match status" value="1"/>
</dbReference>
<proteinExistence type="inferred from homology"/>
<dbReference type="PIRSF" id="PIRSF000136">
    <property type="entry name" value="LGO_GLO"/>
    <property type="match status" value="1"/>
</dbReference>
<dbReference type="Gene3D" id="3.30.70.2520">
    <property type="match status" value="1"/>
</dbReference>
<dbReference type="GO" id="GO:0071949">
    <property type="term" value="F:FAD binding"/>
    <property type="evidence" value="ECO:0007669"/>
    <property type="project" value="InterPro"/>
</dbReference>
<dbReference type="PANTHER" id="PTHR43762:SF1">
    <property type="entry name" value="D-ARABINONO-1,4-LACTONE OXIDASE"/>
    <property type="match status" value="1"/>
</dbReference>
<keyword evidence="4" id="KW-0560">Oxidoreductase</keyword>
<name>A0A9P5LAD4_9HYPO</name>
<evidence type="ECO:0000256" key="4">
    <source>
        <dbReference type="ARBA" id="ARBA00023002"/>
    </source>
</evidence>
<comment type="similarity">
    <text evidence="2">Belongs to the oxygen-dependent FAD-linked oxidoreductase family.</text>
</comment>
<evidence type="ECO:0000256" key="3">
    <source>
        <dbReference type="ARBA" id="ARBA00013136"/>
    </source>
</evidence>
<dbReference type="InterPro" id="IPR006094">
    <property type="entry name" value="Oxid_FAD_bind_N"/>
</dbReference>
<evidence type="ECO:0000256" key="1">
    <source>
        <dbReference type="ARBA" id="ARBA00005083"/>
    </source>
</evidence>
<dbReference type="Gene3D" id="3.30.43.10">
    <property type="entry name" value="Uridine Diphospho-n-acetylenolpyruvylglucosamine Reductase, domain 2"/>
    <property type="match status" value="1"/>
</dbReference>
<dbReference type="InterPro" id="IPR010031">
    <property type="entry name" value="FAD_lactone_oxidase-like"/>
</dbReference>
<dbReference type="SUPFAM" id="SSF56176">
    <property type="entry name" value="FAD-binding/transporter-associated domain-like"/>
    <property type="match status" value="1"/>
</dbReference>
<dbReference type="PROSITE" id="PS51387">
    <property type="entry name" value="FAD_PCMH"/>
    <property type="match status" value="1"/>
</dbReference>
<reference evidence="7" key="1">
    <citation type="submission" date="2020-03" db="EMBL/GenBank/DDBJ databases">
        <title>Draft Genome Sequence of Cylindrodendrum hubeiense.</title>
        <authorList>
            <person name="Buettner E."/>
            <person name="Kellner H."/>
        </authorList>
    </citation>
    <scope>NUCLEOTIDE SEQUENCE</scope>
    <source>
        <strain evidence="7">IHI 201604</strain>
    </source>
</reference>
<sequence>MGFSDLSPRDLVQQLHQDPSNDVLAECAKRITNPDTEFETRNELIKHFGTSVDATQHSWSNCIGGETCHPTEILCPRSLNDLLSAVKTAQSNKSTMRAVGSGHSFSDVSPTDGILLDPHKMNQVLKIDTTVLKDPSSVSGLVSVESGITIANLNSYLDSQDVALANMGAYDGQTLAGAISTGTHGTGVTFGPIASSVRALVLVSSDGTVYQIEPSKGITDPAKFASSSNPYKVQLKQDDDWFNTTLVAMGCTGLIYSYMIGVVPAFHLQEFRKAYTWDELKAGLNEGASSSVLMKHRGYEINMNPYADENGVRKCIQVTHDETSLAACGNRGILNWLGGIISTIPGAEAILVWALNKWPGKSLAVINDAIGALVTPRKELNGYIDKSFKVLDVGSAVNSLKAYAMELSMPCDKSLVANVEKLLDVLAEQAKKNQYLAGPLNLRFVAESNAYLAPQANRVTCMVEMDTLVGIKTSQTLLKDYVKTKMCTPGSGIRVHWGLDLNTVTEADVRDMYPDFPKWFAIYKTLNGDGMWNNNFTNRIGISIIKE</sequence>
<dbReference type="InterPro" id="IPR016167">
    <property type="entry name" value="FAD-bd_PCMH_sub1"/>
</dbReference>
<keyword evidence="8" id="KW-1185">Reference proteome</keyword>
<comment type="caution">
    <text evidence="7">The sequence shown here is derived from an EMBL/GenBank/DDBJ whole genome shotgun (WGS) entry which is preliminary data.</text>
</comment>
<dbReference type="InterPro" id="IPR016169">
    <property type="entry name" value="FAD-bd_PCMH_sub2"/>
</dbReference>
<dbReference type="InterPro" id="IPR016166">
    <property type="entry name" value="FAD-bd_PCMH"/>
</dbReference>
<dbReference type="Pfam" id="PF04030">
    <property type="entry name" value="ALO"/>
    <property type="match status" value="1"/>
</dbReference>
<dbReference type="Gene3D" id="3.30.465.10">
    <property type="match status" value="1"/>
</dbReference>
<dbReference type="Proteomes" id="UP000722485">
    <property type="component" value="Unassembled WGS sequence"/>
</dbReference>
<dbReference type="OrthoDB" id="610608at2759"/>
<evidence type="ECO:0000256" key="5">
    <source>
        <dbReference type="ARBA" id="ARBA00033418"/>
    </source>
</evidence>